<dbReference type="RefSeq" id="WP_184804462.1">
    <property type="nucleotide sequence ID" value="NZ_JACIIZ010000012.1"/>
</dbReference>
<evidence type="ECO:0000313" key="3">
    <source>
        <dbReference type="EMBL" id="MBB6253625.1"/>
    </source>
</evidence>
<dbReference type="EMBL" id="JACIIZ010000012">
    <property type="protein sequence ID" value="MBB6253625.1"/>
    <property type="molecule type" value="Genomic_DNA"/>
</dbReference>
<name>A0A7X0B0W7_9PROT</name>
<sequence length="175" mass="17429">MNDSVRMAAGMAPVDAPAGSPMGISPRGAPPAGSSADQGAEQGADDVPVFGWVSLVMVFCGSELAVYGATTLAMPLLDLKAGAFLLAWGVSLVLMGPLLGLLALYIVLRLRLAPQGAETVSAIAPRTAVPLTTAPGGMPPHANGPKTGPVPARAASVPPPPAFQAPSGQPARHPG</sequence>
<keyword evidence="2" id="KW-0812">Transmembrane</keyword>
<protein>
    <submittedName>
        <fullName evidence="3">Uncharacterized protein</fullName>
    </submittedName>
</protein>
<feature type="transmembrane region" description="Helical" evidence="2">
    <location>
        <begin position="49"/>
        <end position="69"/>
    </location>
</feature>
<gene>
    <name evidence="3" type="ORF">FHS74_004194</name>
</gene>
<feature type="transmembrane region" description="Helical" evidence="2">
    <location>
        <begin position="81"/>
        <end position="108"/>
    </location>
</feature>
<comment type="caution">
    <text evidence="3">The sequence shown here is derived from an EMBL/GenBank/DDBJ whole genome shotgun (WGS) entry which is preliminary data.</text>
</comment>
<keyword evidence="2" id="KW-1133">Transmembrane helix</keyword>
<dbReference type="AlphaFoldDB" id="A0A7X0B0W7"/>
<reference evidence="3 4" key="1">
    <citation type="submission" date="2020-08" db="EMBL/GenBank/DDBJ databases">
        <title>Genomic Encyclopedia of Type Strains, Phase IV (KMG-IV): sequencing the most valuable type-strain genomes for metagenomic binning, comparative biology and taxonomic classification.</title>
        <authorList>
            <person name="Goeker M."/>
        </authorList>
    </citation>
    <scope>NUCLEOTIDE SEQUENCE [LARGE SCALE GENOMIC DNA]</scope>
    <source>
        <strain evidence="3 4">DSM 22198</strain>
    </source>
</reference>
<dbReference type="Proteomes" id="UP000539175">
    <property type="component" value="Unassembled WGS sequence"/>
</dbReference>
<keyword evidence="2" id="KW-0472">Membrane</keyword>
<feature type="region of interest" description="Disordered" evidence="1">
    <location>
        <begin position="13"/>
        <end position="42"/>
    </location>
</feature>
<feature type="region of interest" description="Disordered" evidence="1">
    <location>
        <begin position="131"/>
        <end position="175"/>
    </location>
</feature>
<evidence type="ECO:0000313" key="4">
    <source>
        <dbReference type="Proteomes" id="UP000539175"/>
    </source>
</evidence>
<organism evidence="3 4">
    <name type="scientific">Nitrospirillum iridis</name>
    <dbReference type="NCBI Taxonomy" id="765888"/>
    <lineage>
        <taxon>Bacteria</taxon>
        <taxon>Pseudomonadati</taxon>
        <taxon>Pseudomonadota</taxon>
        <taxon>Alphaproteobacteria</taxon>
        <taxon>Rhodospirillales</taxon>
        <taxon>Azospirillaceae</taxon>
        <taxon>Nitrospirillum</taxon>
    </lineage>
</organism>
<proteinExistence type="predicted"/>
<evidence type="ECO:0000256" key="1">
    <source>
        <dbReference type="SAM" id="MobiDB-lite"/>
    </source>
</evidence>
<evidence type="ECO:0000256" key="2">
    <source>
        <dbReference type="SAM" id="Phobius"/>
    </source>
</evidence>
<accession>A0A7X0B0W7</accession>
<keyword evidence="4" id="KW-1185">Reference proteome</keyword>